<comment type="cofactor">
    <cofactor evidence="15">
        <name>Mg(2+)</name>
        <dbReference type="ChEBI" id="CHEBI:18420"/>
    </cofactor>
    <cofactor evidence="15">
        <name>Mn(2+)</name>
        <dbReference type="ChEBI" id="CHEBI:29035"/>
    </cofactor>
</comment>
<dbReference type="InterPro" id="IPR018239">
    <property type="entry name" value="DNA_ligase_AS"/>
</dbReference>
<evidence type="ECO:0000256" key="13">
    <source>
        <dbReference type="ARBA" id="ARBA00034005"/>
    </source>
</evidence>
<dbReference type="HAMAP" id="MF_01588">
    <property type="entry name" value="DNA_ligase_A"/>
    <property type="match status" value="1"/>
</dbReference>
<keyword evidence="20" id="KW-1185">Reference proteome</keyword>
<dbReference type="SUPFAM" id="SSF52113">
    <property type="entry name" value="BRCT domain"/>
    <property type="match status" value="1"/>
</dbReference>
<dbReference type="InterPro" id="IPR010994">
    <property type="entry name" value="RuvA_2-like"/>
</dbReference>
<dbReference type="InterPro" id="IPR013840">
    <property type="entry name" value="DNAligase_N"/>
</dbReference>
<feature type="binding site" evidence="15">
    <location>
        <position position="299"/>
    </location>
    <ligand>
        <name>NAD(+)</name>
        <dbReference type="ChEBI" id="CHEBI:57540"/>
    </ligand>
</feature>
<dbReference type="InterPro" id="IPR012340">
    <property type="entry name" value="NA-bd_OB-fold"/>
</dbReference>
<dbReference type="NCBIfam" id="NF005932">
    <property type="entry name" value="PRK07956.1"/>
    <property type="match status" value="1"/>
</dbReference>
<feature type="binding site" evidence="15">
    <location>
        <begin position="32"/>
        <end position="36"/>
    </location>
    <ligand>
        <name>NAD(+)</name>
        <dbReference type="ChEBI" id="CHEBI:57540"/>
    </ligand>
</feature>
<keyword evidence="8 15" id="KW-0862">Zinc</keyword>
<evidence type="ECO:0000256" key="10">
    <source>
        <dbReference type="ARBA" id="ARBA00023027"/>
    </source>
</evidence>
<feature type="coiled-coil region" evidence="17">
    <location>
        <begin position="512"/>
        <end position="539"/>
    </location>
</feature>
<dbReference type="Gene3D" id="3.40.50.10190">
    <property type="entry name" value="BRCT domain"/>
    <property type="match status" value="1"/>
</dbReference>
<dbReference type="PROSITE" id="PS01055">
    <property type="entry name" value="DNA_LIGASE_N1"/>
    <property type="match status" value="1"/>
</dbReference>
<dbReference type="NCBIfam" id="TIGR00575">
    <property type="entry name" value="dnlj"/>
    <property type="match status" value="1"/>
</dbReference>
<dbReference type="GO" id="GO:0005829">
    <property type="term" value="C:cytosol"/>
    <property type="evidence" value="ECO:0007669"/>
    <property type="project" value="TreeGrafter"/>
</dbReference>
<evidence type="ECO:0000256" key="8">
    <source>
        <dbReference type="ARBA" id="ARBA00022833"/>
    </source>
</evidence>
<dbReference type="OrthoDB" id="9759736at2"/>
<sequence length="822" mass="90437">MNATEQKIKNLTTLLNRYAYEYYTLDAPTVPDAEYDRLFRELEALEAAHPDLKQPDSPTQRVGGAALDGFASVRHTVPMLSLNNAFSPQNEEGVFDHKEMYAFDERVRGGLNGTAVEYVIEPKFDGLAISLLYRNGVLVQAATRGDGANGEDVTQNVKTIANIPLRLHGDNVPKLIEVRGEVLMLKADFAALNQRQTEQNQKTFANPRNAAAGSLRQLDSKITAQRKLHFFAYGIAQQEGGFVSQEHIQELAYLSELGFSLPYGQFGCFPNISEVLAFYEQMQQKRSSLPYEIDGMVVKVNSLAQQETLGFISRAPRWAIAHKFPAEEALTVVEAIDVQVGRTGAVTPVARLQPVFVGGVTVTNATLHNEGEAQRKDVRIGDTVIVRRAGDVIPEVVRVVFDRRPMQTIETQNHLSDSRQDDLFATPSENTSTATEPLYPQYRLPEHCPICGSDIEREEGEAVARCSGGMLCQAQRAQGLIHFASRKTMDIDGLGQRQIEQLVAQDLVRHFADLYRLDIATLQKMKENAEQAETQTNTEDMPSETPLIFSDGLKSSKKASPTKWAQNILDGIEASKQPDLARFLFALGIRHVGERTAKSLAQAFGDLEKVRHAPEPVLACLPDIGSVVAHSIARFFAQPEQQNMIDELLAVGVAPQTQTTSLPLAQYVTPERWINRLPGFKISEKKAAALWDLAGKSADGLILDKALPAEWQQWRSIPANLSLLTVMRQFLQHMPSETDTITESRPSGLSGKTFVLTGTLPTLKRDKAQAMIEAAGGKVSGSVSKKTDFVVAGEAAGSKLEKAHALGVAVISEAELLTWFNP</sequence>
<evidence type="ECO:0000259" key="18">
    <source>
        <dbReference type="PROSITE" id="PS50172"/>
    </source>
</evidence>
<feature type="binding site" evidence="15">
    <location>
        <position position="451"/>
    </location>
    <ligand>
        <name>Zn(2+)</name>
        <dbReference type="ChEBI" id="CHEBI:29105"/>
    </ligand>
</feature>
<evidence type="ECO:0000256" key="6">
    <source>
        <dbReference type="ARBA" id="ARBA00022723"/>
    </source>
</evidence>
<keyword evidence="5 15" id="KW-0235">DNA replication</keyword>
<dbReference type="InterPro" id="IPR004150">
    <property type="entry name" value="NAD_DNA_ligase_OB"/>
</dbReference>
<dbReference type="SMART" id="SM00532">
    <property type="entry name" value="LIGANc"/>
    <property type="match status" value="1"/>
</dbReference>
<dbReference type="FunFam" id="1.10.287.610:FF:000002">
    <property type="entry name" value="DNA ligase"/>
    <property type="match status" value="1"/>
</dbReference>
<dbReference type="FunFam" id="1.10.150.20:FF:000006">
    <property type="entry name" value="DNA ligase"/>
    <property type="match status" value="1"/>
</dbReference>
<evidence type="ECO:0000256" key="17">
    <source>
        <dbReference type="SAM" id="Coils"/>
    </source>
</evidence>
<dbReference type="Pfam" id="PF12826">
    <property type="entry name" value="HHH_2"/>
    <property type="match status" value="1"/>
</dbReference>
<comment type="function">
    <text evidence="1 15">DNA ligase that catalyzes the formation of phosphodiester linkages between 5'-phosphoryl and 3'-hydroxyl groups in double-stranded DNA using NAD as a coenzyme and as the energy source for the reaction. It is essential for DNA replication and repair of damaged DNA.</text>
</comment>
<dbReference type="SUPFAM" id="SSF47781">
    <property type="entry name" value="RuvA domain 2-like"/>
    <property type="match status" value="1"/>
</dbReference>
<evidence type="ECO:0000256" key="1">
    <source>
        <dbReference type="ARBA" id="ARBA00004067"/>
    </source>
</evidence>
<dbReference type="PIRSF" id="PIRSF001604">
    <property type="entry name" value="LigA"/>
    <property type="match status" value="1"/>
</dbReference>
<dbReference type="SUPFAM" id="SSF56091">
    <property type="entry name" value="DNA ligase/mRNA capping enzyme, catalytic domain"/>
    <property type="match status" value="1"/>
</dbReference>
<evidence type="ECO:0000313" key="20">
    <source>
        <dbReference type="Proteomes" id="UP000272412"/>
    </source>
</evidence>
<dbReference type="GO" id="GO:0003911">
    <property type="term" value="F:DNA ligase (NAD+) activity"/>
    <property type="evidence" value="ECO:0007669"/>
    <property type="project" value="UniProtKB-UniRule"/>
</dbReference>
<dbReference type="InterPro" id="IPR001679">
    <property type="entry name" value="DNA_ligase"/>
</dbReference>
<dbReference type="AlphaFoldDB" id="A0A3N4N4J1"/>
<dbReference type="PANTHER" id="PTHR23389">
    <property type="entry name" value="CHROMOSOME TRANSMISSION FIDELITY FACTOR 18"/>
    <property type="match status" value="1"/>
</dbReference>
<evidence type="ECO:0000256" key="3">
    <source>
        <dbReference type="ARBA" id="ARBA00013308"/>
    </source>
</evidence>
<dbReference type="Pfam" id="PF00533">
    <property type="entry name" value="BRCT"/>
    <property type="match status" value="1"/>
</dbReference>
<dbReference type="PROSITE" id="PS01056">
    <property type="entry name" value="DNA_LIGASE_N2"/>
    <property type="match status" value="1"/>
</dbReference>
<evidence type="ECO:0000256" key="4">
    <source>
        <dbReference type="ARBA" id="ARBA00022598"/>
    </source>
</evidence>
<keyword evidence="17" id="KW-0175">Coiled coil</keyword>
<accession>A0A3N4N4J1</accession>
<gene>
    <name evidence="15 19" type="primary">ligA</name>
    <name evidence="19" type="ORF">EGK74_02245</name>
</gene>
<feature type="domain" description="BRCT" evidence="18">
    <location>
        <begin position="744"/>
        <end position="822"/>
    </location>
</feature>
<name>A0A3N4N4J1_9NEIS</name>
<comment type="caution">
    <text evidence="19">The sequence shown here is derived from an EMBL/GenBank/DDBJ whole genome shotgun (WGS) entry which is preliminary data.</text>
</comment>
<dbReference type="Pfam" id="PF03120">
    <property type="entry name" value="OB_DNA_ligase"/>
    <property type="match status" value="1"/>
</dbReference>
<evidence type="ECO:0000256" key="9">
    <source>
        <dbReference type="ARBA" id="ARBA00022842"/>
    </source>
</evidence>
<dbReference type="SMART" id="SM00292">
    <property type="entry name" value="BRCT"/>
    <property type="match status" value="1"/>
</dbReference>
<dbReference type="Proteomes" id="UP000272412">
    <property type="component" value="Unassembled WGS sequence"/>
</dbReference>
<keyword evidence="6 15" id="KW-0479">Metal-binding</keyword>
<dbReference type="Gene3D" id="3.30.470.30">
    <property type="entry name" value="DNA ligase/mRNA capping enzyme"/>
    <property type="match status" value="1"/>
</dbReference>
<dbReference type="SUPFAM" id="SSF50249">
    <property type="entry name" value="Nucleic acid-binding proteins"/>
    <property type="match status" value="1"/>
</dbReference>
<evidence type="ECO:0000256" key="2">
    <source>
        <dbReference type="ARBA" id="ARBA00012722"/>
    </source>
</evidence>
<dbReference type="InterPro" id="IPR004149">
    <property type="entry name" value="Znf_DNAligase_C4"/>
</dbReference>
<reference evidence="19 20" key="1">
    <citation type="submission" date="2018-11" db="EMBL/GenBank/DDBJ databases">
        <title>Neisseria weixii sp. nov. isolated from the rectal contents of plateau pika (Ochotona cruzoniae).</title>
        <authorList>
            <person name="Zhang G."/>
        </authorList>
    </citation>
    <scope>NUCLEOTIDE SEQUENCE [LARGE SCALE GENOMIC DNA]</scope>
    <source>
        <strain evidence="19 20">10009</strain>
    </source>
</reference>
<comment type="similarity">
    <text evidence="14 15">Belongs to the NAD-dependent DNA ligase family. LigA subfamily.</text>
</comment>
<proteinExistence type="inferred from homology"/>
<dbReference type="FunFam" id="2.40.50.140:FF:000012">
    <property type="entry name" value="DNA ligase"/>
    <property type="match status" value="1"/>
</dbReference>
<feature type="binding site" evidence="15">
    <location>
        <position position="121"/>
    </location>
    <ligand>
        <name>NAD(+)</name>
        <dbReference type="ChEBI" id="CHEBI:57540"/>
    </ligand>
</feature>
<dbReference type="Gene3D" id="1.10.287.610">
    <property type="entry name" value="Helix hairpin bin"/>
    <property type="match status" value="1"/>
</dbReference>
<dbReference type="Gene3D" id="2.40.50.140">
    <property type="entry name" value="Nucleic acid-binding proteins"/>
    <property type="match status" value="1"/>
</dbReference>
<keyword evidence="7 15" id="KW-0227">DNA damage</keyword>
<keyword evidence="4 15" id="KW-0436">Ligase</keyword>
<keyword evidence="11 15" id="KW-0234">DNA repair</keyword>
<feature type="binding site" evidence="15">
    <location>
        <position position="181"/>
    </location>
    <ligand>
        <name>NAD(+)</name>
        <dbReference type="ChEBI" id="CHEBI:57540"/>
    </ligand>
</feature>
<evidence type="ECO:0000256" key="5">
    <source>
        <dbReference type="ARBA" id="ARBA00022705"/>
    </source>
</evidence>
<dbReference type="InterPro" id="IPR041663">
    <property type="entry name" value="DisA/LigA_HHH"/>
</dbReference>
<dbReference type="RefSeq" id="WP_123803779.1">
    <property type="nucleotide sequence ID" value="NZ_JBHSPY010000001.1"/>
</dbReference>
<evidence type="ECO:0000256" key="15">
    <source>
        <dbReference type="HAMAP-Rule" id="MF_01588"/>
    </source>
</evidence>
<dbReference type="FunFam" id="3.30.470.30:FF:000001">
    <property type="entry name" value="DNA ligase"/>
    <property type="match status" value="1"/>
</dbReference>
<keyword evidence="10 15" id="KW-0520">NAD</keyword>
<dbReference type="PANTHER" id="PTHR23389:SF9">
    <property type="entry name" value="DNA LIGASE"/>
    <property type="match status" value="1"/>
</dbReference>
<protein>
    <recommendedName>
        <fullName evidence="3 15">DNA ligase</fullName>
        <ecNumber evidence="2 15">6.5.1.2</ecNumber>
    </recommendedName>
    <alternativeName>
        <fullName evidence="15">Polydeoxyribonucleotide synthase [NAD(+)]</fullName>
    </alternativeName>
</protein>
<dbReference type="InterPro" id="IPR013839">
    <property type="entry name" value="DNAligase_adenylation"/>
</dbReference>
<dbReference type="GO" id="GO:0006281">
    <property type="term" value="P:DNA repair"/>
    <property type="evidence" value="ECO:0007669"/>
    <property type="project" value="UniProtKB-KW"/>
</dbReference>
<feature type="binding site" evidence="15">
    <location>
        <position position="323"/>
    </location>
    <ligand>
        <name>NAD(+)</name>
        <dbReference type="ChEBI" id="CHEBI:57540"/>
    </ligand>
</feature>
<dbReference type="EMBL" id="RPFL01000004">
    <property type="protein sequence ID" value="RPD90138.1"/>
    <property type="molecule type" value="Genomic_DNA"/>
</dbReference>
<dbReference type="CDD" id="cd17748">
    <property type="entry name" value="BRCT_DNA_ligase_like"/>
    <property type="match status" value="1"/>
</dbReference>
<dbReference type="InterPro" id="IPR001357">
    <property type="entry name" value="BRCT_dom"/>
</dbReference>
<evidence type="ECO:0000313" key="19">
    <source>
        <dbReference type="EMBL" id="RPD90138.1"/>
    </source>
</evidence>
<feature type="binding site" evidence="15">
    <location>
        <position position="472"/>
    </location>
    <ligand>
        <name>Zn(2+)</name>
        <dbReference type="ChEBI" id="CHEBI:29105"/>
    </ligand>
</feature>
<comment type="caution">
    <text evidence="15">Lacks conserved residue(s) required for the propagation of feature annotation.</text>
</comment>
<feature type="binding site" evidence="15">
    <location>
        <begin position="81"/>
        <end position="82"/>
    </location>
    <ligand>
        <name>NAD(+)</name>
        <dbReference type="ChEBI" id="CHEBI:57540"/>
    </ligand>
</feature>
<evidence type="ECO:0000256" key="12">
    <source>
        <dbReference type="ARBA" id="ARBA00023211"/>
    </source>
</evidence>
<dbReference type="InterPro" id="IPR036420">
    <property type="entry name" value="BRCT_dom_sf"/>
</dbReference>
<dbReference type="Pfam" id="PF01653">
    <property type="entry name" value="DNA_ligase_aden"/>
    <property type="match status" value="1"/>
</dbReference>
<feature type="active site" description="N6-AMP-lysine intermediate" evidence="15">
    <location>
        <position position="123"/>
    </location>
</feature>
<dbReference type="PROSITE" id="PS50172">
    <property type="entry name" value="BRCT"/>
    <property type="match status" value="1"/>
</dbReference>
<keyword evidence="12 15" id="KW-0464">Manganese</keyword>
<comment type="catalytic activity">
    <reaction evidence="13 15 16">
        <text>NAD(+) + (deoxyribonucleotide)n-3'-hydroxyl + 5'-phospho-(deoxyribonucleotide)m = (deoxyribonucleotide)n+m + AMP + beta-nicotinamide D-nucleotide.</text>
        <dbReference type="EC" id="6.5.1.2"/>
    </reaction>
</comment>
<evidence type="ECO:0000256" key="7">
    <source>
        <dbReference type="ARBA" id="ARBA00022763"/>
    </source>
</evidence>
<evidence type="ECO:0000256" key="16">
    <source>
        <dbReference type="RuleBase" id="RU000618"/>
    </source>
</evidence>
<keyword evidence="9 15" id="KW-0460">Magnesium</keyword>
<dbReference type="InterPro" id="IPR033136">
    <property type="entry name" value="DNA_ligase_CS"/>
</dbReference>
<dbReference type="GO" id="GO:0006260">
    <property type="term" value="P:DNA replication"/>
    <property type="evidence" value="ECO:0007669"/>
    <property type="project" value="UniProtKB-KW"/>
</dbReference>
<evidence type="ECO:0000256" key="14">
    <source>
        <dbReference type="ARBA" id="ARBA00060881"/>
    </source>
</evidence>
<feature type="binding site" evidence="15">
    <location>
        <position position="144"/>
    </location>
    <ligand>
        <name>NAD(+)</name>
        <dbReference type="ChEBI" id="CHEBI:57540"/>
    </ligand>
</feature>
<organism evidence="19 20">
    <name type="scientific">Neisseria weixii</name>
    <dbReference type="NCBI Taxonomy" id="1853276"/>
    <lineage>
        <taxon>Bacteria</taxon>
        <taxon>Pseudomonadati</taxon>
        <taxon>Pseudomonadota</taxon>
        <taxon>Betaproteobacteria</taxon>
        <taxon>Neisseriales</taxon>
        <taxon>Neisseriaceae</taxon>
        <taxon>Neisseria</taxon>
    </lineage>
</organism>
<dbReference type="Gene3D" id="1.10.150.20">
    <property type="entry name" value="5' to 3' exonuclease, C-terminal subdomain"/>
    <property type="match status" value="2"/>
</dbReference>
<dbReference type="Gene3D" id="6.20.10.30">
    <property type="match status" value="1"/>
</dbReference>
<dbReference type="EC" id="6.5.1.2" evidence="2 15"/>
<dbReference type="CDD" id="cd00114">
    <property type="entry name" value="LIGANc"/>
    <property type="match status" value="1"/>
</dbReference>
<dbReference type="GO" id="GO:0046872">
    <property type="term" value="F:metal ion binding"/>
    <property type="evidence" value="ECO:0007669"/>
    <property type="project" value="UniProtKB-KW"/>
</dbReference>
<evidence type="ECO:0000256" key="11">
    <source>
        <dbReference type="ARBA" id="ARBA00023204"/>
    </source>
</evidence>
<feature type="binding site" evidence="15">
    <location>
        <position position="448"/>
    </location>
    <ligand>
        <name>Zn(2+)</name>
        <dbReference type="ChEBI" id="CHEBI:29105"/>
    </ligand>
</feature>
<dbReference type="Pfam" id="PF03119">
    <property type="entry name" value="DNA_ligase_ZBD"/>
    <property type="match status" value="1"/>
</dbReference>